<dbReference type="Proteomes" id="UP000631114">
    <property type="component" value="Unassembled WGS sequence"/>
</dbReference>
<protein>
    <submittedName>
        <fullName evidence="1">Uncharacterized protein</fullName>
    </submittedName>
</protein>
<reference evidence="1 2" key="1">
    <citation type="submission" date="2020-10" db="EMBL/GenBank/DDBJ databases">
        <title>The Coptis chinensis genome and diversification of protoberbering-type alkaloids.</title>
        <authorList>
            <person name="Wang B."/>
            <person name="Shu S."/>
            <person name="Song C."/>
            <person name="Liu Y."/>
        </authorList>
    </citation>
    <scope>NUCLEOTIDE SEQUENCE [LARGE SCALE GENOMIC DNA]</scope>
    <source>
        <strain evidence="1">HL-2020</strain>
        <tissue evidence="1">Leaf</tissue>
    </source>
</reference>
<dbReference type="EMBL" id="JADFTS010000004">
    <property type="protein sequence ID" value="KAF9610263.1"/>
    <property type="molecule type" value="Genomic_DNA"/>
</dbReference>
<accession>A0A835I5B5</accession>
<keyword evidence="2" id="KW-1185">Reference proteome</keyword>
<gene>
    <name evidence="1" type="ORF">IFM89_021824</name>
</gene>
<organism evidence="1 2">
    <name type="scientific">Coptis chinensis</name>
    <dbReference type="NCBI Taxonomy" id="261450"/>
    <lineage>
        <taxon>Eukaryota</taxon>
        <taxon>Viridiplantae</taxon>
        <taxon>Streptophyta</taxon>
        <taxon>Embryophyta</taxon>
        <taxon>Tracheophyta</taxon>
        <taxon>Spermatophyta</taxon>
        <taxon>Magnoliopsida</taxon>
        <taxon>Ranunculales</taxon>
        <taxon>Ranunculaceae</taxon>
        <taxon>Coptidoideae</taxon>
        <taxon>Coptis</taxon>
    </lineage>
</organism>
<proteinExistence type="predicted"/>
<evidence type="ECO:0000313" key="2">
    <source>
        <dbReference type="Proteomes" id="UP000631114"/>
    </source>
</evidence>
<comment type="caution">
    <text evidence="1">The sequence shown here is derived from an EMBL/GenBank/DDBJ whole genome shotgun (WGS) entry which is preliminary data.</text>
</comment>
<sequence>MLTLEERGQLGSQILTYSGRHPNMFHLISLGQMKSAHPHELGELLSDIDDGWEEQVQNANNTNINEGRHGVLGEFGDLSWLEDPVEGGPSFSHLH</sequence>
<dbReference type="AlphaFoldDB" id="A0A835I5B5"/>
<name>A0A835I5B5_9MAGN</name>
<evidence type="ECO:0000313" key="1">
    <source>
        <dbReference type="EMBL" id="KAF9610263.1"/>
    </source>
</evidence>